<feature type="region of interest" description="Disordered" evidence="1">
    <location>
        <begin position="133"/>
        <end position="249"/>
    </location>
</feature>
<proteinExistence type="predicted"/>
<dbReference type="RefSeq" id="WP_119930276.1">
    <property type="nucleotide sequence ID" value="NZ_QZEY01000017.1"/>
</dbReference>
<evidence type="ECO:0000256" key="1">
    <source>
        <dbReference type="SAM" id="MobiDB-lite"/>
    </source>
</evidence>
<feature type="compositionally biased region" description="Pro residues" evidence="1">
    <location>
        <begin position="137"/>
        <end position="159"/>
    </location>
</feature>
<feature type="compositionally biased region" description="Low complexity" evidence="1">
    <location>
        <begin position="334"/>
        <end position="346"/>
    </location>
</feature>
<dbReference type="EMBL" id="QZEY01000017">
    <property type="protein sequence ID" value="RJL24020.1"/>
    <property type="molecule type" value="Genomic_DNA"/>
</dbReference>
<evidence type="ECO:0000313" key="3">
    <source>
        <dbReference type="Proteomes" id="UP000265768"/>
    </source>
</evidence>
<comment type="caution">
    <text evidence="2">The sequence shown here is derived from an EMBL/GenBank/DDBJ whole genome shotgun (WGS) entry which is preliminary data.</text>
</comment>
<sequence length="405" mass="42697">MIPARRSDAPTAAKRARRIMITLWCMGPLGAVALLVALTTRAAPPPDLSRVAPQGRDMAQIAAQHFLAGRLQEIPHTKDFRPESAKLNENVVRIKPLDYEAMAWTGFDVQSFGSEELGWLKFEVHHFMVTPRQPEAAPAPAPSATPSPAPSATPGGRPPKSPRRGGKPSASPRPSGAPQAAATPQASPAPSGGAPGEQPQPQHPPQGGPKPLMVKVPIALTDQGPRLSGMPSLDVWRDKDAPQAGSSDYSALRGLRADVPPQVTEQIVKWAKAFAADNGEELRTLTGDQNPARRYAGLGGYTVPDGPGSVQTLFASRASEGRLIVRVRVLLARQAAPQQSPQQSPQPEAPEPADGQPAPAEPQFQTYNDYDVLVASPTAARPHITAWGAAGDAGGLADYSNAITS</sequence>
<organism evidence="2 3">
    <name type="scientific">Bailinhaonella thermotolerans</name>
    <dbReference type="NCBI Taxonomy" id="1070861"/>
    <lineage>
        <taxon>Bacteria</taxon>
        <taxon>Bacillati</taxon>
        <taxon>Actinomycetota</taxon>
        <taxon>Actinomycetes</taxon>
        <taxon>Streptosporangiales</taxon>
        <taxon>Streptosporangiaceae</taxon>
        <taxon>Bailinhaonella</taxon>
    </lineage>
</organism>
<dbReference type="Proteomes" id="UP000265768">
    <property type="component" value="Unassembled WGS sequence"/>
</dbReference>
<evidence type="ECO:0000313" key="2">
    <source>
        <dbReference type="EMBL" id="RJL24020.1"/>
    </source>
</evidence>
<name>A0A3A4AD85_9ACTN</name>
<accession>A0A3A4AD85</accession>
<dbReference type="OrthoDB" id="3463817at2"/>
<feature type="region of interest" description="Disordered" evidence="1">
    <location>
        <begin position="334"/>
        <end position="369"/>
    </location>
</feature>
<protein>
    <submittedName>
        <fullName evidence="2">Uncharacterized protein</fullName>
    </submittedName>
</protein>
<dbReference type="AlphaFoldDB" id="A0A3A4AD85"/>
<reference evidence="2 3" key="1">
    <citation type="submission" date="2018-09" db="EMBL/GenBank/DDBJ databases">
        <title>YIM 75507 draft genome.</title>
        <authorList>
            <person name="Tang S."/>
            <person name="Feng Y."/>
        </authorList>
    </citation>
    <scope>NUCLEOTIDE SEQUENCE [LARGE SCALE GENOMIC DNA]</scope>
    <source>
        <strain evidence="2 3">YIM 75507</strain>
    </source>
</reference>
<feature type="compositionally biased region" description="Low complexity" evidence="1">
    <location>
        <begin position="174"/>
        <end position="200"/>
    </location>
</feature>
<gene>
    <name evidence="2" type="ORF">D5H75_31840</name>
</gene>
<keyword evidence="3" id="KW-1185">Reference proteome</keyword>